<sequence>MSNATMFNFNALPACVCTLLSVFIQIRNVVILSYKLVKIIHSGPSLGALLDISYSVCTHIFNM</sequence>
<name>A0A0V0HR41_SOLCH</name>
<protein>
    <submittedName>
        <fullName evidence="2">Putative ovule protein</fullName>
    </submittedName>
</protein>
<accession>A0A0V0HR41</accession>
<keyword evidence="1" id="KW-1133">Transmembrane helix</keyword>
<feature type="transmembrane region" description="Helical" evidence="1">
    <location>
        <begin position="6"/>
        <end position="26"/>
    </location>
</feature>
<reference evidence="2" key="1">
    <citation type="submission" date="2015-12" db="EMBL/GenBank/DDBJ databases">
        <title>Gene expression during late stages of embryo sac development: a critical building block for successful pollen-pistil interactions.</title>
        <authorList>
            <person name="Liu Y."/>
            <person name="Joly V."/>
            <person name="Sabar M."/>
            <person name="Matton D.P."/>
        </authorList>
    </citation>
    <scope>NUCLEOTIDE SEQUENCE</scope>
</reference>
<keyword evidence="1" id="KW-0472">Membrane</keyword>
<evidence type="ECO:0000313" key="2">
    <source>
        <dbReference type="EMBL" id="JAP22708.1"/>
    </source>
</evidence>
<dbReference type="EMBL" id="GEDG01016272">
    <property type="protein sequence ID" value="JAP22708.1"/>
    <property type="molecule type" value="Transcribed_RNA"/>
</dbReference>
<dbReference type="AlphaFoldDB" id="A0A0V0HR41"/>
<keyword evidence="1" id="KW-0812">Transmembrane</keyword>
<organism evidence="2">
    <name type="scientific">Solanum chacoense</name>
    <name type="common">Chaco potato</name>
    <dbReference type="NCBI Taxonomy" id="4108"/>
    <lineage>
        <taxon>Eukaryota</taxon>
        <taxon>Viridiplantae</taxon>
        <taxon>Streptophyta</taxon>
        <taxon>Embryophyta</taxon>
        <taxon>Tracheophyta</taxon>
        <taxon>Spermatophyta</taxon>
        <taxon>Magnoliopsida</taxon>
        <taxon>eudicotyledons</taxon>
        <taxon>Gunneridae</taxon>
        <taxon>Pentapetalae</taxon>
        <taxon>asterids</taxon>
        <taxon>lamiids</taxon>
        <taxon>Solanales</taxon>
        <taxon>Solanaceae</taxon>
        <taxon>Solanoideae</taxon>
        <taxon>Solaneae</taxon>
        <taxon>Solanum</taxon>
    </lineage>
</organism>
<proteinExistence type="predicted"/>
<evidence type="ECO:0000256" key="1">
    <source>
        <dbReference type="SAM" id="Phobius"/>
    </source>
</evidence>